<dbReference type="PROSITE" id="PS51318">
    <property type="entry name" value="TAT"/>
    <property type="match status" value="1"/>
</dbReference>
<protein>
    <submittedName>
        <fullName evidence="2">Uncharacterized protein</fullName>
    </submittedName>
</protein>
<dbReference type="AlphaFoldDB" id="A0A1D8GAG7"/>
<dbReference type="PATRIC" id="fig|285473.5.peg.5637"/>
<gene>
    <name evidence="2" type="ORF">A4G23_05349</name>
</gene>
<organism evidence="2 3">
    <name type="scientific">Streptomyces rubrolavendulae</name>
    <dbReference type="NCBI Taxonomy" id="285473"/>
    <lineage>
        <taxon>Bacteria</taxon>
        <taxon>Bacillati</taxon>
        <taxon>Actinomycetota</taxon>
        <taxon>Actinomycetes</taxon>
        <taxon>Kitasatosporales</taxon>
        <taxon>Streptomycetaceae</taxon>
        <taxon>Streptomyces</taxon>
    </lineage>
</organism>
<accession>A0A1D8GAG7</accession>
<proteinExistence type="predicted"/>
<dbReference type="InterPro" id="IPR006311">
    <property type="entry name" value="TAT_signal"/>
</dbReference>
<reference evidence="2 3" key="1">
    <citation type="submission" date="2016-09" db="EMBL/GenBank/DDBJ databases">
        <title>Streptomyces rubrolavendulae MJM4426 Genome sequencing and assembly.</title>
        <authorList>
            <person name="Kim J.-G."/>
        </authorList>
    </citation>
    <scope>NUCLEOTIDE SEQUENCE [LARGE SCALE GENOMIC DNA]</scope>
    <source>
        <strain evidence="2 3">MJM4426</strain>
    </source>
</reference>
<name>A0A1D8GAG7_9ACTN</name>
<dbReference type="OrthoDB" id="5197654at2"/>
<dbReference type="EMBL" id="CP017316">
    <property type="protein sequence ID" value="AOT62451.1"/>
    <property type="molecule type" value="Genomic_DNA"/>
</dbReference>
<evidence type="ECO:0000256" key="1">
    <source>
        <dbReference type="SAM" id="MobiDB-lite"/>
    </source>
</evidence>
<sequence>MNTTTHAPARHATATAARATARGARPAGRLRRAVLAGLTAVAVAGGLGTAAPAQAATHTLDCLITGGISYTGCSGQLTVVNGQRVEVDLVSSGGKQVRFCVEPFGGGWDLGCSGWVHPGANTALVWHNTTGQTHRVQLIAGKNASVTVHARGQYHVR</sequence>
<evidence type="ECO:0000313" key="3">
    <source>
        <dbReference type="Proteomes" id="UP000095349"/>
    </source>
</evidence>
<dbReference type="GeneID" id="91406838"/>
<dbReference type="Proteomes" id="UP000095349">
    <property type="component" value="Chromosome"/>
</dbReference>
<evidence type="ECO:0000313" key="2">
    <source>
        <dbReference type="EMBL" id="AOT62451.1"/>
    </source>
</evidence>
<keyword evidence="3" id="KW-1185">Reference proteome</keyword>
<dbReference type="KEGG" id="srn:A4G23_05349"/>
<feature type="region of interest" description="Disordered" evidence="1">
    <location>
        <begin position="1"/>
        <end position="25"/>
    </location>
</feature>
<dbReference type="RefSeq" id="WP_031130329.1">
    <property type="nucleotide sequence ID" value="NZ_CP017316.1"/>
</dbReference>